<feature type="disulfide bond" evidence="23">
    <location>
        <begin position="654"/>
        <end position="669"/>
    </location>
</feature>
<evidence type="ECO:0000256" key="25">
    <source>
        <dbReference type="SAM" id="MobiDB-lite"/>
    </source>
</evidence>
<feature type="disulfide bond" evidence="23">
    <location>
        <begin position="543"/>
        <end position="569"/>
    </location>
</feature>
<dbReference type="CDD" id="cd00111">
    <property type="entry name" value="Trefoil"/>
    <property type="match status" value="3"/>
</dbReference>
<dbReference type="Gene3D" id="4.10.110.10">
    <property type="entry name" value="Spasmolytic Protein, domain 1"/>
    <property type="match status" value="3"/>
</dbReference>
<evidence type="ECO:0000256" key="21">
    <source>
        <dbReference type="PROSITE-ProRule" id="PRU00124"/>
    </source>
</evidence>
<dbReference type="Gene3D" id="3.10.250.10">
    <property type="entry name" value="SRCR-like domain"/>
    <property type="match status" value="1"/>
</dbReference>
<dbReference type="SUPFAM" id="SSF57424">
    <property type="entry name" value="LDL receptor-like module"/>
    <property type="match status" value="1"/>
</dbReference>
<feature type="disulfide bond" evidence="21">
    <location>
        <begin position="92"/>
        <end position="107"/>
    </location>
</feature>
<feature type="domain" description="Peptidase S1" evidence="27">
    <location>
        <begin position="217"/>
        <end position="448"/>
    </location>
</feature>
<dbReference type="PANTHER" id="PTHR24252:SF27">
    <property type="entry name" value="TRANSMEMBRANE PROTEASE SERINE 3-LIKE"/>
    <property type="match status" value="1"/>
</dbReference>
<dbReference type="FunFam" id="4.10.110.10:FF:000001">
    <property type="entry name" value="Trefoil factor 3"/>
    <property type="match status" value="1"/>
</dbReference>
<evidence type="ECO:0000256" key="7">
    <source>
        <dbReference type="ARBA" id="ARBA00022737"/>
    </source>
</evidence>
<feature type="disulfide bond" evidence="23">
    <location>
        <begin position="644"/>
        <end position="670"/>
    </location>
</feature>
<dbReference type="SUPFAM" id="SSF57492">
    <property type="entry name" value="Trefoil"/>
    <property type="match status" value="3"/>
</dbReference>
<reference evidence="30" key="1">
    <citation type="submission" date="2019-10" db="EMBL/GenBank/DDBJ databases">
        <title>The sequence and de novo assembly of the wild yak genome.</title>
        <authorList>
            <person name="Liu Y."/>
        </authorList>
    </citation>
    <scope>NUCLEOTIDE SEQUENCE [LARGE SCALE GENOMIC DNA]</scope>
    <source>
        <strain evidence="30">WY2019</strain>
    </source>
</reference>
<evidence type="ECO:0000256" key="2">
    <source>
        <dbReference type="ARBA" id="ARBA00004648"/>
    </source>
</evidence>
<feature type="domain" description="SRCR" evidence="28">
    <location>
        <begin position="105"/>
        <end position="205"/>
    </location>
</feature>
<dbReference type="FunFam" id="3.10.250.10:FF:000025">
    <property type="entry name" value="Transmembrane protease, serine 3 (Predicted)"/>
    <property type="match status" value="1"/>
</dbReference>
<keyword evidence="10 24" id="KW-0720">Serine protease</keyword>
<evidence type="ECO:0000256" key="11">
    <source>
        <dbReference type="ARBA" id="ARBA00022968"/>
    </source>
</evidence>
<keyword evidence="7" id="KW-0677">Repeat</keyword>
<keyword evidence="4 24" id="KW-0645">Protease</keyword>
<accession>A0A6B0R350</accession>
<dbReference type="InterPro" id="IPR044913">
    <property type="entry name" value="P_trefoil_dom_sf"/>
</dbReference>
<evidence type="ECO:0000256" key="24">
    <source>
        <dbReference type="RuleBase" id="RU363034"/>
    </source>
</evidence>
<dbReference type="InterPro" id="IPR001190">
    <property type="entry name" value="SRCR"/>
</dbReference>
<keyword evidence="5 26" id="KW-0812">Transmembrane</keyword>
<dbReference type="AlphaFoldDB" id="A0A6B0R350"/>
<evidence type="ECO:0000256" key="18">
    <source>
        <dbReference type="ARBA" id="ARBA00044091"/>
    </source>
</evidence>
<dbReference type="InterPro" id="IPR023415">
    <property type="entry name" value="LDLR_class-A_CS"/>
</dbReference>
<evidence type="ECO:0000256" key="8">
    <source>
        <dbReference type="ARBA" id="ARBA00022801"/>
    </source>
</evidence>
<evidence type="ECO:0000256" key="19">
    <source>
        <dbReference type="ARBA" id="ARBA00056942"/>
    </source>
</evidence>
<dbReference type="Pfam" id="PF00088">
    <property type="entry name" value="Trefoil"/>
    <property type="match status" value="3"/>
</dbReference>
<dbReference type="PROSITE" id="PS00025">
    <property type="entry name" value="P_TREFOIL_1"/>
    <property type="match status" value="1"/>
</dbReference>
<evidence type="ECO:0000256" key="22">
    <source>
        <dbReference type="PROSITE-ProRule" id="PRU00196"/>
    </source>
</evidence>
<dbReference type="PROSITE" id="PS51448">
    <property type="entry name" value="P_TREFOIL_2"/>
    <property type="match status" value="3"/>
</dbReference>
<dbReference type="InterPro" id="IPR009003">
    <property type="entry name" value="Peptidase_S1_PA"/>
</dbReference>
<dbReference type="GO" id="GO:0005576">
    <property type="term" value="C:extracellular region"/>
    <property type="evidence" value="ECO:0007669"/>
    <property type="project" value="UniProtKB-SubCell"/>
</dbReference>
<dbReference type="CDD" id="cd00112">
    <property type="entry name" value="LDLa"/>
    <property type="match status" value="1"/>
</dbReference>
<evidence type="ECO:0000256" key="17">
    <source>
        <dbReference type="ARBA" id="ARBA00043900"/>
    </source>
</evidence>
<keyword evidence="13 26" id="KW-0472">Membrane</keyword>
<evidence type="ECO:0000256" key="9">
    <source>
        <dbReference type="ARBA" id="ARBA00022824"/>
    </source>
</evidence>
<evidence type="ECO:0000313" key="30">
    <source>
        <dbReference type="EMBL" id="MXQ82274.1"/>
    </source>
</evidence>
<evidence type="ECO:0000256" key="5">
    <source>
        <dbReference type="ARBA" id="ARBA00022692"/>
    </source>
</evidence>
<dbReference type="InterPro" id="IPR002172">
    <property type="entry name" value="LDrepeatLR_classA_rpt"/>
</dbReference>
<comment type="function">
    <text evidence="17">Inhibits gastrointestinal motility and gastric acid secretion. Could function as a structural component of gastric mucus, possibly by stabilizing glycoproteins in the mucus gel through interactions with carbohydrate side chains.</text>
</comment>
<dbReference type="SMART" id="SM00018">
    <property type="entry name" value="PD"/>
    <property type="match status" value="3"/>
</dbReference>
<dbReference type="GO" id="GO:0005789">
    <property type="term" value="C:endoplasmic reticulum membrane"/>
    <property type="evidence" value="ECO:0007669"/>
    <property type="project" value="UniProtKB-SubCell"/>
</dbReference>
<evidence type="ECO:0000259" key="29">
    <source>
        <dbReference type="PROSITE" id="PS51448"/>
    </source>
</evidence>
<keyword evidence="8 24" id="KW-0378">Hydrolase</keyword>
<feature type="disulfide bond" evidence="21">
    <location>
        <begin position="73"/>
        <end position="85"/>
    </location>
</feature>
<dbReference type="InterPro" id="IPR018114">
    <property type="entry name" value="TRYPSIN_HIS"/>
</dbReference>
<feature type="domain" description="P-type" evidence="29">
    <location>
        <begin position="541"/>
        <end position="584"/>
    </location>
</feature>
<protein>
    <recommendedName>
        <fullName evidence="20">Transmembrane protease serine 3</fullName>
    </recommendedName>
    <alternativeName>
        <fullName evidence="18">Trefoil factor 2</fullName>
    </alternativeName>
</protein>
<evidence type="ECO:0000259" key="27">
    <source>
        <dbReference type="PROSITE" id="PS50240"/>
    </source>
</evidence>
<dbReference type="SUPFAM" id="SSF56487">
    <property type="entry name" value="SRCR-like"/>
    <property type="match status" value="1"/>
</dbReference>
<keyword evidence="14" id="KW-0865">Zymogen</keyword>
<feature type="transmembrane region" description="Helical" evidence="26">
    <location>
        <begin position="48"/>
        <end position="71"/>
    </location>
</feature>
<evidence type="ECO:0000256" key="20">
    <source>
        <dbReference type="ARBA" id="ARBA00071697"/>
    </source>
</evidence>
<dbReference type="SMART" id="SM00192">
    <property type="entry name" value="LDLa"/>
    <property type="match status" value="1"/>
</dbReference>
<dbReference type="Gene3D" id="4.10.400.10">
    <property type="entry name" value="Low-density Lipoprotein Receptor"/>
    <property type="match status" value="1"/>
</dbReference>
<evidence type="ECO:0000256" key="1">
    <source>
        <dbReference type="ARBA" id="ARBA00004613"/>
    </source>
</evidence>
<evidence type="ECO:0000256" key="6">
    <source>
        <dbReference type="ARBA" id="ARBA00022729"/>
    </source>
</evidence>
<dbReference type="SMART" id="SM00202">
    <property type="entry name" value="SR"/>
    <property type="match status" value="1"/>
</dbReference>
<keyword evidence="31" id="KW-1185">Reference proteome</keyword>
<feature type="domain" description="P-type" evidence="29">
    <location>
        <begin position="642"/>
        <end position="685"/>
    </location>
</feature>
<evidence type="ECO:0000256" key="26">
    <source>
        <dbReference type="SAM" id="Phobius"/>
    </source>
</evidence>
<feature type="disulfide bond" evidence="23">
    <location>
        <begin position="563"/>
        <end position="580"/>
    </location>
</feature>
<dbReference type="PROSITE" id="PS01209">
    <property type="entry name" value="LDLRA_1"/>
    <property type="match status" value="1"/>
</dbReference>
<dbReference type="PROSITE" id="PS50240">
    <property type="entry name" value="TRYPSIN_DOM"/>
    <property type="match status" value="1"/>
</dbReference>
<feature type="region of interest" description="Disordered" evidence="25">
    <location>
        <begin position="743"/>
        <end position="765"/>
    </location>
</feature>
<dbReference type="PROSITE" id="PS00134">
    <property type="entry name" value="TRYPSIN_HIS"/>
    <property type="match status" value="1"/>
</dbReference>
<feature type="disulfide bond" evidence="23">
    <location>
        <begin position="664"/>
        <end position="681"/>
    </location>
</feature>
<evidence type="ECO:0000256" key="3">
    <source>
        <dbReference type="ARBA" id="ARBA00022525"/>
    </source>
</evidence>
<comment type="caution">
    <text evidence="22">Lacks conserved residue(s) required for the propagation of feature annotation.</text>
</comment>
<feature type="compositionally biased region" description="Low complexity" evidence="25">
    <location>
        <begin position="751"/>
        <end position="760"/>
    </location>
</feature>
<dbReference type="SMART" id="SM00020">
    <property type="entry name" value="Tryp_SPc"/>
    <property type="match status" value="1"/>
</dbReference>
<dbReference type="InterPro" id="IPR001314">
    <property type="entry name" value="Peptidase_S1A"/>
</dbReference>
<evidence type="ECO:0000256" key="13">
    <source>
        <dbReference type="ARBA" id="ARBA00023136"/>
    </source>
</evidence>
<comment type="function">
    <text evidence="19">Probable serine protease that plays a role in hearing. Acts as a permissive factor for cochlear hair cell survival and activation at the onset of hearing and is required for saccular hair cell survival. Activates ENaC (in vitro).</text>
</comment>
<dbReference type="InterPro" id="IPR000519">
    <property type="entry name" value="P_trefoil_dom"/>
</dbReference>
<evidence type="ECO:0000256" key="14">
    <source>
        <dbReference type="ARBA" id="ARBA00023145"/>
    </source>
</evidence>
<comment type="caution">
    <text evidence="30">The sequence shown here is derived from an EMBL/GenBank/DDBJ whole genome shotgun (WGS) entry which is preliminary data.</text>
</comment>
<dbReference type="InterPro" id="IPR017957">
    <property type="entry name" value="P_trefoil_CS"/>
</dbReference>
<feature type="domain" description="P-type" evidence="29">
    <location>
        <begin position="592"/>
        <end position="636"/>
    </location>
</feature>
<dbReference type="FunFam" id="2.40.10.10:FF:000003">
    <property type="entry name" value="Transmembrane serine protease 3"/>
    <property type="match status" value="1"/>
</dbReference>
<keyword evidence="16" id="KW-0325">Glycoprotein</keyword>
<dbReference type="Pfam" id="PF15494">
    <property type="entry name" value="SRCR_2"/>
    <property type="match status" value="1"/>
</dbReference>
<organism evidence="30 31">
    <name type="scientific">Bos mutus</name>
    <name type="common">wild yak</name>
    <dbReference type="NCBI Taxonomy" id="72004"/>
    <lineage>
        <taxon>Eukaryota</taxon>
        <taxon>Metazoa</taxon>
        <taxon>Chordata</taxon>
        <taxon>Craniata</taxon>
        <taxon>Vertebrata</taxon>
        <taxon>Euteleostomi</taxon>
        <taxon>Mammalia</taxon>
        <taxon>Eutheria</taxon>
        <taxon>Laurasiatheria</taxon>
        <taxon>Artiodactyla</taxon>
        <taxon>Ruminantia</taxon>
        <taxon>Pecora</taxon>
        <taxon>Bovidae</taxon>
        <taxon>Bovinae</taxon>
        <taxon>Bos</taxon>
    </lineage>
</organism>
<evidence type="ECO:0000256" key="23">
    <source>
        <dbReference type="PROSITE-ProRule" id="PRU00779"/>
    </source>
</evidence>
<dbReference type="InterPro" id="IPR043504">
    <property type="entry name" value="Peptidase_S1_PA_chymotrypsin"/>
</dbReference>
<gene>
    <name evidence="30" type="ORF">E5288_WYG010836</name>
</gene>
<evidence type="ECO:0000256" key="10">
    <source>
        <dbReference type="ARBA" id="ARBA00022825"/>
    </source>
</evidence>
<evidence type="ECO:0000256" key="4">
    <source>
        <dbReference type="ARBA" id="ARBA00022670"/>
    </source>
</evidence>
<keyword evidence="9" id="KW-0256">Endoplasmic reticulum</keyword>
<comment type="subcellular location">
    <subcellularLocation>
        <location evidence="2">Endoplasmic reticulum membrane</location>
        <topology evidence="2">Single-pass type II membrane protein</topology>
    </subcellularLocation>
    <subcellularLocation>
        <location evidence="1">Secreted</location>
    </subcellularLocation>
</comment>
<proteinExistence type="predicted"/>
<dbReference type="InterPro" id="IPR036055">
    <property type="entry name" value="LDL_receptor-like_sf"/>
</dbReference>
<dbReference type="PRINTS" id="PR00722">
    <property type="entry name" value="CHYMOTRYPSIN"/>
</dbReference>
<feature type="disulfide bond" evidence="23">
    <location>
        <begin position="553"/>
        <end position="568"/>
    </location>
</feature>
<evidence type="ECO:0000256" key="15">
    <source>
        <dbReference type="ARBA" id="ARBA00023157"/>
    </source>
</evidence>
<dbReference type="InterPro" id="IPR033116">
    <property type="entry name" value="TRYPSIN_SER"/>
</dbReference>
<dbReference type="PROSITE" id="PS00135">
    <property type="entry name" value="TRYPSIN_SER"/>
    <property type="match status" value="1"/>
</dbReference>
<feature type="disulfide bond" evidence="23">
    <location>
        <begin position="615"/>
        <end position="632"/>
    </location>
</feature>
<dbReference type="PRINTS" id="PR00680">
    <property type="entry name" value="PTREFOIL"/>
</dbReference>
<sequence>MGENDPPAAEAPFSFRSLFGLDDLKISPVVPDADEVAAQILSLLPLKFFPIIVIGIIALILALAIGLGIHFDCSGKYKCRSSFKCIELTARCDGVSDCRDGEDEYRCVRVSGQNAVLQVFTAATWRTVCAEAWKSHHATVACAQLGFPSYVSSDTLRVDSLEEQFREDFVSINHLLPDDKVTALHHSVYTREGCTSGHVVTLKCSACGLRTGSSPRIVGGNTSSLAQWPWQASLQFQGYHLCGGSVITPLWVVTAAHCVYDLYLPKSWTIQVGLVSLLDSPAPSHLVEKIIYHSKYKPKRLGNDIALMKLAGPVTFNEMTQPVCLPNSEENFPDGKLCWTSGWGATEDGGDASPVLNHAAVPLISNKVCNHRDVYGGIISPSMLCAGYLKGGVDSCQGDSGGPLVCQERRVWKLVGATSFGIGCAEVNKPGVYTRITSFLDWIHEQMEVGAAPKPPAAHVGDYHSSSSILSVGPQSCYLEPGESKQSLGYKIEGQDPLSSWIAGPAGQRRKVMAAMEPKVICVVVLVLSLALSSLAQGETETCQVEPHQRRNCGDPGITAKECKDKGCCFDNTVRGVPWCFHTAPVVDEDACQCSRLNPHNRVNCGFPGISSDDCFSRGCCFDSSVARVPWCFNPLPKQESEECVMEVSARKDCGYPGISPEECESRKCCFSNTIPKVPWCFFPISVEEVLTAPLGSAGKLPMVQKGGLGAEGLMGDGTHSHCPGLWAPGFIQVFGRLAQKKEERPQPNLTSTVPTMVTPSVPPQGTMELGGCTLNEIEYRIMMIAWSRKLHFLTTTFQDFRDHGIT</sequence>
<keyword evidence="11" id="KW-0735">Signal-anchor</keyword>
<dbReference type="GO" id="GO:0006508">
    <property type="term" value="P:proteolysis"/>
    <property type="evidence" value="ECO:0007669"/>
    <property type="project" value="UniProtKB-KW"/>
</dbReference>
<name>A0A6B0R350_9CETA</name>
<keyword evidence="15 21" id="KW-1015">Disulfide bond</keyword>
<keyword evidence="3" id="KW-0964">Secreted</keyword>
<dbReference type="FunFam" id="4.10.110.10:FF:000005">
    <property type="entry name" value="Trefoil factor 2"/>
    <property type="match status" value="1"/>
</dbReference>
<feature type="disulfide bond" evidence="23">
    <location>
        <begin position="605"/>
        <end position="620"/>
    </location>
</feature>
<dbReference type="Pfam" id="PF00089">
    <property type="entry name" value="Trypsin"/>
    <property type="match status" value="1"/>
</dbReference>
<dbReference type="PANTHER" id="PTHR24252">
    <property type="entry name" value="ACROSIN-RELATED"/>
    <property type="match status" value="1"/>
</dbReference>
<dbReference type="InterPro" id="IPR036772">
    <property type="entry name" value="SRCR-like_dom_sf"/>
</dbReference>
<evidence type="ECO:0000256" key="16">
    <source>
        <dbReference type="ARBA" id="ARBA00023180"/>
    </source>
</evidence>
<keyword evidence="6" id="KW-0732">Signal</keyword>
<dbReference type="GO" id="GO:0004252">
    <property type="term" value="F:serine-type endopeptidase activity"/>
    <property type="evidence" value="ECO:0007669"/>
    <property type="project" value="InterPro"/>
</dbReference>
<dbReference type="PROSITE" id="PS50068">
    <property type="entry name" value="LDLRA_2"/>
    <property type="match status" value="1"/>
</dbReference>
<keyword evidence="12 26" id="KW-1133">Transmembrane helix</keyword>
<dbReference type="EMBL" id="VBQZ03000012">
    <property type="protein sequence ID" value="MXQ82274.1"/>
    <property type="molecule type" value="Genomic_DNA"/>
</dbReference>
<dbReference type="CDD" id="cd00190">
    <property type="entry name" value="Tryp_SPc"/>
    <property type="match status" value="1"/>
</dbReference>
<dbReference type="SUPFAM" id="SSF50494">
    <property type="entry name" value="Trypsin-like serine proteases"/>
    <property type="match status" value="1"/>
</dbReference>
<dbReference type="Gene3D" id="2.40.10.10">
    <property type="entry name" value="Trypsin-like serine proteases"/>
    <property type="match status" value="1"/>
</dbReference>
<dbReference type="PROSITE" id="PS50287">
    <property type="entry name" value="SRCR_2"/>
    <property type="match status" value="1"/>
</dbReference>
<dbReference type="FunFam" id="4.10.110.10:FF:000006">
    <property type="entry name" value="Trefoil factor 1"/>
    <property type="match status" value="1"/>
</dbReference>
<evidence type="ECO:0000256" key="12">
    <source>
        <dbReference type="ARBA" id="ARBA00022989"/>
    </source>
</evidence>
<dbReference type="InterPro" id="IPR001254">
    <property type="entry name" value="Trypsin_dom"/>
</dbReference>
<dbReference type="InterPro" id="IPR017994">
    <property type="entry name" value="P_trefoil_chordata"/>
</dbReference>
<dbReference type="Proteomes" id="UP000322234">
    <property type="component" value="Unassembled WGS sequence"/>
</dbReference>
<evidence type="ECO:0000259" key="28">
    <source>
        <dbReference type="PROSITE" id="PS50287"/>
    </source>
</evidence>
<dbReference type="Pfam" id="PF00057">
    <property type="entry name" value="Ldl_recept_a"/>
    <property type="match status" value="1"/>
</dbReference>
<evidence type="ECO:0000313" key="31">
    <source>
        <dbReference type="Proteomes" id="UP000322234"/>
    </source>
</evidence>